<protein>
    <submittedName>
        <fullName evidence="4">Unannotated protein</fullName>
    </submittedName>
</protein>
<evidence type="ECO:0000313" key="4">
    <source>
        <dbReference type="EMBL" id="CAB4641632.1"/>
    </source>
</evidence>
<keyword evidence="1" id="KW-0175">Coiled coil</keyword>
<gene>
    <name evidence="3" type="ORF">UFOPK2046_00372</name>
    <name evidence="4" type="ORF">UFOPK2157_00696</name>
    <name evidence="5" type="ORF">UFOPK2228_00738</name>
    <name evidence="6" type="ORF">UFOPK2245_00853</name>
</gene>
<dbReference type="EMBL" id="CAEZWK010000023">
    <property type="protein sequence ID" value="CAB4655397.1"/>
    <property type="molecule type" value="Genomic_DNA"/>
</dbReference>
<feature type="coiled-coil region" evidence="1">
    <location>
        <begin position="180"/>
        <end position="221"/>
    </location>
</feature>
<dbReference type="AlphaFoldDB" id="A0A6J6JX87"/>
<organism evidence="4">
    <name type="scientific">freshwater metagenome</name>
    <dbReference type="NCBI Taxonomy" id="449393"/>
    <lineage>
        <taxon>unclassified sequences</taxon>
        <taxon>metagenomes</taxon>
        <taxon>ecological metagenomes</taxon>
    </lineage>
</organism>
<dbReference type="EMBL" id="CAEZVW010000022">
    <property type="protein sequence ID" value="CAB4641632.1"/>
    <property type="molecule type" value="Genomic_DNA"/>
</dbReference>
<reference evidence="4" key="1">
    <citation type="submission" date="2020-05" db="EMBL/GenBank/DDBJ databases">
        <authorList>
            <person name="Chiriac C."/>
            <person name="Salcher M."/>
            <person name="Ghai R."/>
            <person name="Kavagutti S V."/>
        </authorList>
    </citation>
    <scope>NUCLEOTIDE SEQUENCE</scope>
</reference>
<proteinExistence type="predicted"/>
<evidence type="ECO:0000256" key="2">
    <source>
        <dbReference type="SAM" id="MobiDB-lite"/>
    </source>
</evidence>
<sequence length="275" mass="30260">MAEKKNFLGWVGFTGDDDNSNTPSTSSVDRIRELEAQIADLKSRRDITGLTREEFEILATETAMSMIKSAQARESKAQAAASRLISETTRATKEELASADQKARSILSSAESRGRKYIQTAEAEAEEKVAEAETEAEEILEKSKREVTALAYAAKREGERIISTATGEITNYRQWLNGAIAEAERLYRIQKQALDSAESSIQQSRNRLDGAFQKLEELQKSILENLNPNDTLINSGPLRVSSQRTQSALVAPKGSAKKTAKKSASQGSKKKTTKK</sequence>
<evidence type="ECO:0000313" key="5">
    <source>
        <dbReference type="EMBL" id="CAB4653451.1"/>
    </source>
</evidence>
<feature type="region of interest" description="Disordered" evidence="2">
    <location>
        <begin position="227"/>
        <end position="275"/>
    </location>
</feature>
<evidence type="ECO:0000256" key="1">
    <source>
        <dbReference type="SAM" id="Coils"/>
    </source>
</evidence>
<dbReference type="EMBL" id="CAEZWF010000017">
    <property type="protein sequence ID" value="CAB4653451.1"/>
    <property type="molecule type" value="Genomic_DNA"/>
</dbReference>
<dbReference type="EMBL" id="CAEZVP010000047">
    <property type="protein sequence ID" value="CAB4631202.1"/>
    <property type="molecule type" value="Genomic_DNA"/>
</dbReference>
<feature type="coiled-coil region" evidence="1">
    <location>
        <begin position="115"/>
        <end position="142"/>
    </location>
</feature>
<evidence type="ECO:0000313" key="6">
    <source>
        <dbReference type="EMBL" id="CAB4655397.1"/>
    </source>
</evidence>
<feature type="compositionally biased region" description="Polar residues" evidence="2">
    <location>
        <begin position="227"/>
        <end position="248"/>
    </location>
</feature>
<name>A0A6J6JX87_9ZZZZ</name>
<evidence type="ECO:0000313" key="3">
    <source>
        <dbReference type="EMBL" id="CAB4631202.1"/>
    </source>
</evidence>
<accession>A0A6J6JX87</accession>